<keyword evidence="2" id="KW-1185">Reference proteome</keyword>
<evidence type="ECO:0000313" key="1">
    <source>
        <dbReference type="EMBL" id="GLS16971.1"/>
    </source>
</evidence>
<accession>A0ABQ6CFA9</accession>
<reference evidence="2" key="1">
    <citation type="journal article" date="2019" name="Int. J. Syst. Evol. Microbiol.">
        <title>The Global Catalogue of Microorganisms (GCM) 10K type strain sequencing project: providing services to taxonomists for standard genome sequencing and annotation.</title>
        <authorList>
            <consortium name="The Broad Institute Genomics Platform"/>
            <consortium name="The Broad Institute Genome Sequencing Center for Infectious Disease"/>
            <person name="Wu L."/>
            <person name="Ma J."/>
        </authorList>
    </citation>
    <scope>NUCLEOTIDE SEQUENCE [LARGE SCALE GENOMIC DNA]</scope>
    <source>
        <strain evidence="2">NBRC 109341</strain>
    </source>
</reference>
<proteinExistence type="predicted"/>
<dbReference type="Proteomes" id="UP001156903">
    <property type="component" value="Unassembled WGS sequence"/>
</dbReference>
<gene>
    <name evidence="1" type="ORF">GCM10007935_44320</name>
</gene>
<sequence length="44" mass="4989">MQTGHNKGIGSHHPVTFENKCTVEINREFKYRINMLKGLCLGSV</sequence>
<organism evidence="1 2">
    <name type="scientific">Hydrogenophaga electricum</name>
    <dbReference type="NCBI Taxonomy" id="1230953"/>
    <lineage>
        <taxon>Bacteria</taxon>
        <taxon>Pseudomonadati</taxon>
        <taxon>Pseudomonadota</taxon>
        <taxon>Betaproteobacteria</taxon>
        <taxon>Burkholderiales</taxon>
        <taxon>Comamonadaceae</taxon>
        <taxon>Hydrogenophaga</taxon>
    </lineage>
</organism>
<evidence type="ECO:0000313" key="2">
    <source>
        <dbReference type="Proteomes" id="UP001156903"/>
    </source>
</evidence>
<name>A0ABQ6CFA9_9BURK</name>
<comment type="caution">
    <text evidence="1">The sequence shown here is derived from an EMBL/GenBank/DDBJ whole genome shotgun (WGS) entry which is preliminary data.</text>
</comment>
<protein>
    <submittedName>
        <fullName evidence="1">Uncharacterized protein</fullName>
    </submittedName>
</protein>
<dbReference type="EMBL" id="BSPB01000135">
    <property type="protein sequence ID" value="GLS16971.1"/>
    <property type="molecule type" value="Genomic_DNA"/>
</dbReference>